<evidence type="ECO:0000313" key="1">
    <source>
        <dbReference type="EMBL" id="QHU35825.1"/>
    </source>
</evidence>
<dbReference type="InterPro" id="IPR043918">
    <property type="entry name" value="DUF5760"/>
</dbReference>
<name>A0A6C0M0M4_9ZZZZ</name>
<dbReference type="Pfam" id="PF19064">
    <property type="entry name" value="DUF5760"/>
    <property type="match status" value="1"/>
</dbReference>
<dbReference type="EMBL" id="MN740612">
    <property type="protein sequence ID" value="QHU35825.1"/>
    <property type="molecule type" value="Genomic_DNA"/>
</dbReference>
<organism evidence="1">
    <name type="scientific">viral metagenome</name>
    <dbReference type="NCBI Taxonomy" id="1070528"/>
    <lineage>
        <taxon>unclassified sequences</taxon>
        <taxon>metagenomes</taxon>
        <taxon>organismal metagenomes</taxon>
    </lineage>
</organism>
<sequence>MLLYYFDYNNIMAEENEIDEKRFKEIVIAWVGLDDQLRKLSEKMRDVRNEKKQFEEYILEFMEKCDEDTVTLHNGLLKRNVAQAKGSLKEDVIQEAIREIMKDNEKAFEMTQMIMDKRPITERVSLKRTIKKERKGKAT</sequence>
<accession>A0A6C0M0M4</accession>
<protein>
    <submittedName>
        <fullName evidence="1">Uncharacterized protein</fullName>
    </submittedName>
</protein>
<reference evidence="1" key="1">
    <citation type="journal article" date="2020" name="Nature">
        <title>Giant virus diversity and host interactions through global metagenomics.</title>
        <authorList>
            <person name="Schulz F."/>
            <person name="Roux S."/>
            <person name="Paez-Espino D."/>
            <person name="Jungbluth S."/>
            <person name="Walsh D.A."/>
            <person name="Denef V.J."/>
            <person name="McMahon K.D."/>
            <person name="Konstantinidis K.T."/>
            <person name="Eloe-Fadrosh E.A."/>
            <person name="Kyrpides N.C."/>
            <person name="Woyke T."/>
        </authorList>
    </citation>
    <scope>NUCLEOTIDE SEQUENCE</scope>
    <source>
        <strain evidence="1">GVMAG-S-1035085-51</strain>
    </source>
</reference>
<dbReference type="AlphaFoldDB" id="A0A6C0M0M4"/>
<proteinExistence type="predicted"/>